<accession>A0A7X2XVV2</accession>
<name>A0A7X2XVV2_9LACO</name>
<keyword evidence="2" id="KW-1185">Reference proteome</keyword>
<protein>
    <submittedName>
        <fullName evidence="1">DUF4867 family protein</fullName>
    </submittedName>
</protein>
<dbReference type="InterPro" id="IPR032358">
    <property type="entry name" value="DUF4867"/>
</dbReference>
<dbReference type="Proteomes" id="UP000466388">
    <property type="component" value="Unassembled WGS sequence"/>
</dbReference>
<evidence type="ECO:0000313" key="1">
    <source>
        <dbReference type="EMBL" id="MTV81231.1"/>
    </source>
</evidence>
<organism evidence="1 2">
    <name type="scientific">Secundilactobacillus folii</name>
    <dbReference type="NCBI Taxonomy" id="2678357"/>
    <lineage>
        <taxon>Bacteria</taxon>
        <taxon>Bacillati</taxon>
        <taxon>Bacillota</taxon>
        <taxon>Bacilli</taxon>
        <taxon>Lactobacillales</taxon>
        <taxon>Lactobacillaceae</taxon>
        <taxon>Secundilactobacillus</taxon>
    </lineage>
</organism>
<reference evidence="1 2" key="1">
    <citation type="submission" date="2019-11" db="EMBL/GenBank/DDBJ databases">
        <title>Lactobacillus sp. nov. CRM56-3, isolated from fermented tea leaves.</title>
        <authorList>
            <person name="Phuengjayaem S."/>
            <person name="Tanasupawat S."/>
        </authorList>
    </citation>
    <scope>NUCLEOTIDE SEQUENCE [LARGE SCALE GENOMIC DNA]</scope>
    <source>
        <strain evidence="1 2">CRM56-3</strain>
    </source>
</reference>
<proteinExistence type="predicted"/>
<comment type="caution">
    <text evidence="1">The sequence shown here is derived from an EMBL/GenBank/DDBJ whole genome shotgun (WGS) entry which is preliminary data.</text>
</comment>
<gene>
    <name evidence="1" type="ORF">GM612_01005</name>
</gene>
<sequence>MLGITQKRGINLTILDRIRLENPEIQIQSVTDLSFANYGRVIQLPYQTELNRILIDRTEIPKQNNVYVRDDSQFLLTGQREIISRNFYGEQPIEIGYCNGNSNRINAFEFHNCSELNLAGTDLILWLTHRRNLVNNQTSTAYARAFFVPHGTAIEVYPTTLHFAPNRVLASGFKCLVILTAQTNSPLKGQRQPDDLLFQHNKWLLTHPDNQQMVNKGAFVGLSGENYYINPVTEATIYE</sequence>
<dbReference type="Pfam" id="PF16161">
    <property type="entry name" value="DUF4867"/>
    <property type="match status" value="1"/>
</dbReference>
<evidence type="ECO:0000313" key="2">
    <source>
        <dbReference type="Proteomes" id="UP000466388"/>
    </source>
</evidence>
<dbReference type="AlphaFoldDB" id="A0A7X2XVV2"/>
<dbReference type="EMBL" id="WNJO01000001">
    <property type="protein sequence ID" value="MTV81231.1"/>
    <property type="molecule type" value="Genomic_DNA"/>
</dbReference>